<dbReference type="Gene3D" id="1.20.5.4820">
    <property type="match status" value="1"/>
</dbReference>
<feature type="domain" description="Myosin motor" evidence="7">
    <location>
        <begin position="1"/>
        <end position="291"/>
    </location>
</feature>
<protein>
    <submittedName>
        <fullName evidence="8">MYO16 protein</fullName>
    </submittedName>
</protein>
<accession>A0A8J9YZH8</accession>
<dbReference type="GO" id="GO:0016459">
    <property type="term" value="C:myosin complex"/>
    <property type="evidence" value="ECO:0007669"/>
    <property type="project" value="UniProtKB-KW"/>
</dbReference>
<feature type="region of interest" description="Actin-binding" evidence="5">
    <location>
        <begin position="170"/>
        <end position="192"/>
    </location>
</feature>
<feature type="compositionally biased region" description="Polar residues" evidence="6">
    <location>
        <begin position="535"/>
        <end position="547"/>
    </location>
</feature>
<dbReference type="PANTHER" id="PTHR47335">
    <property type="entry name" value="UNCONVENTIONAL MYOSIN-XVI"/>
    <property type="match status" value="1"/>
</dbReference>
<dbReference type="SUPFAM" id="SSF52540">
    <property type="entry name" value="P-loop containing nucleoside triphosphate hydrolases"/>
    <property type="match status" value="1"/>
</dbReference>
<dbReference type="InterPro" id="IPR036961">
    <property type="entry name" value="Kinesin_motor_dom_sf"/>
</dbReference>
<evidence type="ECO:0000256" key="4">
    <source>
        <dbReference type="ARBA" id="ARBA00023175"/>
    </source>
</evidence>
<dbReference type="Gene3D" id="1.20.58.530">
    <property type="match status" value="1"/>
</dbReference>
<evidence type="ECO:0000256" key="5">
    <source>
        <dbReference type="PROSITE-ProRule" id="PRU00782"/>
    </source>
</evidence>
<dbReference type="PANTHER" id="PTHR47335:SF1">
    <property type="entry name" value="UNCONVENTIONAL MYOSIN-XVI"/>
    <property type="match status" value="1"/>
</dbReference>
<dbReference type="EMBL" id="OV696699">
    <property type="protein sequence ID" value="CAH1244438.1"/>
    <property type="molecule type" value="Genomic_DNA"/>
</dbReference>
<feature type="compositionally biased region" description="Basic and acidic residues" evidence="6">
    <location>
        <begin position="1024"/>
        <end position="1048"/>
    </location>
</feature>
<evidence type="ECO:0000313" key="9">
    <source>
        <dbReference type="Proteomes" id="UP000838412"/>
    </source>
</evidence>
<feature type="compositionally biased region" description="Basic and acidic residues" evidence="6">
    <location>
        <begin position="647"/>
        <end position="659"/>
    </location>
</feature>
<dbReference type="AlphaFoldDB" id="A0A8J9YZH8"/>
<dbReference type="Proteomes" id="UP000838412">
    <property type="component" value="Chromosome 14"/>
</dbReference>
<keyword evidence="9" id="KW-1185">Reference proteome</keyword>
<feature type="compositionally biased region" description="Low complexity" evidence="6">
    <location>
        <begin position="748"/>
        <end position="761"/>
    </location>
</feature>
<keyword evidence="1" id="KW-0547">Nucleotide-binding</keyword>
<feature type="compositionally biased region" description="Pro residues" evidence="6">
    <location>
        <begin position="764"/>
        <end position="780"/>
    </location>
</feature>
<feature type="compositionally biased region" description="Pro residues" evidence="6">
    <location>
        <begin position="632"/>
        <end position="646"/>
    </location>
</feature>
<dbReference type="GO" id="GO:0003779">
    <property type="term" value="F:actin binding"/>
    <property type="evidence" value="ECO:0007669"/>
    <property type="project" value="UniProtKB-KW"/>
</dbReference>
<evidence type="ECO:0000256" key="2">
    <source>
        <dbReference type="ARBA" id="ARBA00022840"/>
    </source>
</evidence>
<gene>
    <name evidence="8" type="primary">MYO16</name>
    <name evidence="8" type="ORF">BLAG_LOCUS7077</name>
</gene>
<sequence>MRLNIQAKPTGILSVLDEESHFPKATDFSLATKLHRTAGQTAPDIYIVPRDAGASFSITHYAGRVTYDVNGFLEKNRDTLPNSVLLILKTSSSLLIREMFQSRMTRTGSLAPSARQMQSRRVIKPNQSPFSFFRKRSSVHQSKMHRPVSAALSSERKGPATVAFHFKNSLSELIAKMSSARPHFVRCIKPNTGKQPDSLDPGYVLTQLRYTGVLETVRIRKLGFPIRLPFQDFLDRYPALTMCAVAPDSDDTAVSRCKQVLKYCKLQQYQLGRTKVFLRYWHPEQLASITANLQEKVVICQKVGRGYLARRDYRSLLSTKQTQQKYVSKFLQSVEDYGSQVHNDILRLSSIDSLRNSARKSVVARNVGNTNSVPPNIGNAKLPDPDIIKEGSIRAMYPPPTPRIALAMLSSLLPPSPPPLQKGKSSDFPPPTSDSDDAVDDDYMPPPPPVDSMDMVDSMDLPPPPEEFLDAGNSLPEPPEDVFLPPSDTATQPNQKTASKTQQEQGDWKEQWHQHVQYIHQQHSVSTVPPSTTTNQENNSARTRNVTRPSSKPPPAPPKRSPETRLSTYLADVDTPGPVSPSHALDIKKKSPSSDSQPPHSISSGEVRSPKEVPKPRVASNPPDVVPNEQSIPPPPKEPAPLPPPVPDKKKWRMTDIPRTKNPPHVFPLRSAQSASELSSLPSPPHGVPPPPPGPAPRVPDKVRKTSRPVSLIITQNVHEESIPSVMSNRPISLRPVSVPESPRTKQPSVPSSHSAIPSSPGANHPPPPPPDFLPPPPPGRSQGAAPPRKPPPPPGGPHQMPPPPTGVGQGFPPPPPPGAGHAMPAPPPPPAPAVGTESTYGGGGLLAAIANAKLKKTEADVSSETGSKNSRRSSSTSSSDSHDALLAEIQAKVVQRKSGTRTVQPPVPGATIIVDPAAPRVPPHQPNGHIPGSAELNQGKSLPFPTEGVVKKPPPAPPKPKLKLDEEFDPSNLKVVDIPEDLPTWKKALYEKRNKQVMETLEQQKEVEDKWANVPDWKRKLLQEKQQKQQEVRTEEDEVKRKEDEKKKKLASMPTWKRNLVKKKMEKSKDPEPKDQETKPPEPPREEVEPERTAL</sequence>
<organism evidence="8 9">
    <name type="scientific">Branchiostoma lanceolatum</name>
    <name type="common">Common lancelet</name>
    <name type="synonym">Amphioxus lanceolatum</name>
    <dbReference type="NCBI Taxonomy" id="7740"/>
    <lineage>
        <taxon>Eukaryota</taxon>
        <taxon>Metazoa</taxon>
        <taxon>Chordata</taxon>
        <taxon>Cephalochordata</taxon>
        <taxon>Leptocardii</taxon>
        <taxon>Amphioxiformes</taxon>
        <taxon>Branchiostomatidae</taxon>
        <taxon>Branchiostoma</taxon>
    </lineage>
</organism>
<evidence type="ECO:0000313" key="8">
    <source>
        <dbReference type="EMBL" id="CAH1244438.1"/>
    </source>
</evidence>
<dbReference type="Gene3D" id="1.20.120.720">
    <property type="entry name" value="Myosin VI head, motor domain, U50 subdomain"/>
    <property type="match status" value="1"/>
</dbReference>
<comment type="similarity">
    <text evidence="5">Belongs to the TRAFAC class myosin-kinesin ATPase superfamily. Myosin family.</text>
</comment>
<feature type="region of interest" description="Disordered" evidence="6">
    <location>
        <begin position="1024"/>
        <end position="1096"/>
    </location>
</feature>
<feature type="compositionally biased region" description="Low complexity" evidence="6">
    <location>
        <begin position="593"/>
        <end position="604"/>
    </location>
</feature>
<reference evidence="8" key="1">
    <citation type="submission" date="2022-01" db="EMBL/GenBank/DDBJ databases">
        <authorList>
            <person name="Braso-Vives M."/>
        </authorList>
    </citation>
    <scope>NUCLEOTIDE SEQUENCE</scope>
</reference>
<dbReference type="PROSITE" id="PS50096">
    <property type="entry name" value="IQ"/>
    <property type="match status" value="1"/>
</dbReference>
<dbReference type="OrthoDB" id="9935913at2759"/>
<feature type="compositionally biased region" description="Basic and acidic residues" evidence="6">
    <location>
        <begin position="1068"/>
        <end position="1096"/>
    </location>
</feature>
<dbReference type="GO" id="GO:0003774">
    <property type="term" value="F:cytoskeletal motor activity"/>
    <property type="evidence" value="ECO:0007669"/>
    <property type="project" value="InterPro"/>
</dbReference>
<dbReference type="PROSITE" id="PS51456">
    <property type="entry name" value="MYOSIN_MOTOR"/>
    <property type="match status" value="1"/>
</dbReference>
<name>A0A8J9YZH8_BRALA</name>
<proteinExistence type="inferred from homology"/>
<keyword evidence="4" id="KW-0505">Motor protein</keyword>
<feature type="compositionally biased region" description="Low complexity" evidence="6">
    <location>
        <begin position="524"/>
        <end position="534"/>
    </location>
</feature>
<feature type="region of interest" description="Disordered" evidence="6">
    <location>
        <begin position="410"/>
        <end position="969"/>
    </location>
</feature>
<evidence type="ECO:0000259" key="7">
    <source>
        <dbReference type="PROSITE" id="PS51456"/>
    </source>
</evidence>
<feature type="compositionally biased region" description="Pro residues" evidence="6">
    <location>
        <begin position="788"/>
        <end position="833"/>
    </location>
</feature>
<dbReference type="Pfam" id="PF00063">
    <property type="entry name" value="Myosin_head"/>
    <property type="match status" value="1"/>
</dbReference>
<keyword evidence="5" id="KW-0009">Actin-binding</keyword>
<dbReference type="InterPro" id="IPR001609">
    <property type="entry name" value="Myosin_head_motor_dom-like"/>
</dbReference>
<dbReference type="InterPro" id="IPR052838">
    <property type="entry name" value="Myosin-XVI"/>
</dbReference>
<dbReference type="GO" id="GO:0005524">
    <property type="term" value="F:ATP binding"/>
    <property type="evidence" value="ECO:0007669"/>
    <property type="project" value="UniProtKB-KW"/>
</dbReference>
<feature type="compositionally biased region" description="Acidic residues" evidence="6">
    <location>
        <begin position="434"/>
        <end position="443"/>
    </location>
</feature>
<feature type="compositionally biased region" description="Low complexity" evidence="6">
    <location>
        <begin position="671"/>
        <end position="681"/>
    </location>
</feature>
<feature type="compositionally biased region" description="Pro residues" evidence="6">
    <location>
        <begin position="682"/>
        <end position="698"/>
    </location>
</feature>
<feature type="compositionally biased region" description="Polar residues" evidence="6">
    <location>
        <begin position="488"/>
        <end position="505"/>
    </location>
</feature>
<keyword evidence="3 5" id="KW-0518">Myosin</keyword>
<feature type="compositionally biased region" description="Low complexity" evidence="6">
    <location>
        <begin position="863"/>
        <end position="880"/>
    </location>
</feature>
<evidence type="ECO:0000256" key="3">
    <source>
        <dbReference type="ARBA" id="ARBA00023123"/>
    </source>
</evidence>
<dbReference type="InterPro" id="IPR027417">
    <property type="entry name" value="P-loop_NTPase"/>
</dbReference>
<keyword evidence="2" id="KW-0067">ATP-binding</keyword>
<dbReference type="Gene3D" id="3.40.850.10">
    <property type="entry name" value="Kinesin motor domain"/>
    <property type="match status" value="1"/>
</dbReference>
<evidence type="ECO:0000256" key="6">
    <source>
        <dbReference type="SAM" id="MobiDB-lite"/>
    </source>
</evidence>
<evidence type="ECO:0000256" key="1">
    <source>
        <dbReference type="ARBA" id="ARBA00022741"/>
    </source>
</evidence>
<comment type="caution">
    <text evidence="5">Lacks conserved residue(s) required for the propagation of feature annotation.</text>
</comment>
<feature type="compositionally biased region" description="Low complexity" evidence="6">
    <location>
        <begin position="451"/>
        <end position="460"/>
    </location>
</feature>
<dbReference type="SMART" id="SM00242">
    <property type="entry name" value="MYSc"/>
    <property type="match status" value="1"/>
</dbReference>